<dbReference type="PANTHER" id="PTHR22990:SF15">
    <property type="entry name" value="F-BOX ONLY PROTEIN 10"/>
    <property type="match status" value="1"/>
</dbReference>
<dbReference type="STRING" id="1235794.C811_00130"/>
<keyword evidence="2" id="KW-0677">Repeat</keyword>
<evidence type="ECO:0000256" key="3">
    <source>
        <dbReference type="ARBA" id="ARBA00022786"/>
    </source>
</evidence>
<dbReference type="Proteomes" id="UP000014204">
    <property type="component" value="Unassembled WGS sequence"/>
</dbReference>
<dbReference type="InterPro" id="IPR011050">
    <property type="entry name" value="Pectin_lyase_fold/virulence"/>
</dbReference>
<organism evidence="6 7">
    <name type="scientific">Adlercreutzia caecimuris B7</name>
    <dbReference type="NCBI Taxonomy" id="1235794"/>
    <lineage>
        <taxon>Bacteria</taxon>
        <taxon>Bacillati</taxon>
        <taxon>Actinomycetota</taxon>
        <taxon>Coriobacteriia</taxon>
        <taxon>Eggerthellales</taxon>
        <taxon>Eggerthellaceae</taxon>
        <taxon>Adlercreutzia</taxon>
    </lineage>
</organism>
<gene>
    <name evidence="6" type="ORF">C811_00130</name>
</gene>
<dbReference type="eggNOG" id="COG5434">
    <property type="taxonomic scope" value="Bacteria"/>
</dbReference>
<reference evidence="6 7" key="1">
    <citation type="submission" date="2013-04" db="EMBL/GenBank/DDBJ databases">
        <title>The Genome Sequence of Enterorhabdus caecimuris B7.</title>
        <authorList>
            <consortium name="The Broad Institute Genomics Platform"/>
            <consortium name="The Broad Institute Genome Sequencing Center for Infectious Disease"/>
            <person name="Earl A."/>
            <person name="Xavier R."/>
            <person name="Elson C."/>
            <person name="Duck W."/>
            <person name="Walker B."/>
            <person name="Young S."/>
            <person name="Zeng Q."/>
            <person name="Gargeya S."/>
            <person name="Fitzgerald M."/>
            <person name="Haas B."/>
            <person name="Abouelleil A."/>
            <person name="Allen A.W."/>
            <person name="Alvarado L."/>
            <person name="Arachchi H.M."/>
            <person name="Berlin A.M."/>
            <person name="Chapman S.B."/>
            <person name="Gainer-Dewar J."/>
            <person name="Goldberg J."/>
            <person name="Griggs A."/>
            <person name="Gujja S."/>
            <person name="Hansen M."/>
            <person name="Howarth C."/>
            <person name="Imamovic A."/>
            <person name="Ireland A."/>
            <person name="Larimer J."/>
            <person name="McCowan C."/>
            <person name="Murphy C."/>
            <person name="Pearson M."/>
            <person name="Poon T.W."/>
            <person name="Priest M."/>
            <person name="Roberts A."/>
            <person name="Saif S."/>
            <person name="Shea T."/>
            <person name="Sisk P."/>
            <person name="Sykes S."/>
            <person name="Wortman J."/>
            <person name="Nusbaum C."/>
            <person name="Birren B."/>
        </authorList>
    </citation>
    <scope>NUCLEOTIDE SEQUENCE [LARGE SCALE GENOMIC DNA]</scope>
    <source>
        <strain evidence="6 7">B7</strain>
    </source>
</reference>
<name>R9L617_9ACTN</name>
<evidence type="ECO:0000256" key="4">
    <source>
        <dbReference type="SAM" id="SignalP"/>
    </source>
</evidence>
<evidence type="ECO:0000256" key="1">
    <source>
        <dbReference type="ARBA" id="ARBA00004906"/>
    </source>
</evidence>
<comment type="pathway">
    <text evidence="1">Protein modification; protein ubiquitination.</text>
</comment>
<evidence type="ECO:0000256" key="2">
    <source>
        <dbReference type="ARBA" id="ARBA00022737"/>
    </source>
</evidence>
<feature type="domain" description="Right handed beta helix" evidence="5">
    <location>
        <begin position="207"/>
        <end position="282"/>
    </location>
</feature>
<keyword evidence="4" id="KW-0732">Signal</keyword>
<dbReference type="SUPFAM" id="SSF51126">
    <property type="entry name" value="Pectin lyase-like"/>
    <property type="match status" value="2"/>
</dbReference>
<keyword evidence="3" id="KW-0833">Ubl conjugation pathway</keyword>
<dbReference type="AlphaFoldDB" id="R9L617"/>
<dbReference type="InterPro" id="IPR006626">
    <property type="entry name" value="PbH1"/>
</dbReference>
<keyword evidence="7" id="KW-1185">Reference proteome</keyword>
<dbReference type="EMBL" id="ASSY01000001">
    <property type="protein sequence ID" value="EOS53826.1"/>
    <property type="molecule type" value="Genomic_DNA"/>
</dbReference>
<feature type="signal peptide" evidence="4">
    <location>
        <begin position="1"/>
        <end position="22"/>
    </location>
</feature>
<evidence type="ECO:0000313" key="6">
    <source>
        <dbReference type="EMBL" id="EOS53826.1"/>
    </source>
</evidence>
<dbReference type="Gene3D" id="2.160.20.10">
    <property type="entry name" value="Single-stranded right-handed beta-helix, Pectin lyase-like"/>
    <property type="match status" value="2"/>
</dbReference>
<dbReference type="PANTHER" id="PTHR22990">
    <property type="entry name" value="F-BOX ONLY PROTEIN"/>
    <property type="match status" value="1"/>
</dbReference>
<dbReference type="InterPro" id="IPR051550">
    <property type="entry name" value="SCF-Subunits/Alg-Epimerases"/>
</dbReference>
<proteinExistence type="predicted"/>
<dbReference type="InterPro" id="IPR039448">
    <property type="entry name" value="Beta_helix"/>
</dbReference>
<evidence type="ECO:0000259" key="5">
    <source>
        <dbReference type="Pfam" id="PF13229"/>
    </source>
</evidence>
<feature type="chain" id="PRO_5005710690" evidence="4">
    <location>
        <begin position="23"/>
        <end position="555"/>
    </location>
</feature>
<comment type="caution">
    <text evidence="6">The sequence shown here is derived from an EMBL/GenBank/DDBJ whole genome shotgun (WGS) entry which is preliminary data.</text>
</comment>
<dbReference type="HOGENOM" id="CLU_435991_0_0_11"/>
<dbReference type="InterPro" id="IPR022441">
    <property type="entry name" value="Para_beta_helix_rpt-2"/>
</dbReference>
<feature type="domain" description="Right handed beta helix" evidence="5">
    <location>
        <begin position="363"/>
        <end position="513"/>
    </location>
</feature>
<accession>R9L617</accession>
<dbReference type="Pfam" id="PF13229">
    <property type="entry name" value="Beta_helix"/>
    <property type="match status" value="2"/>
</dbReference>
<evidence type="ECO:0000313" key="7">
    <source>
        <dbReference type="Proteomes" id="UP000014204"/>
    </source>
</evidence>
<dbReference type="SMART" id="SM00710">
    <property type="entry name" value="PbH1"/>
    <property type="match status" value="10"/>
</dbReference>
<sequence length="555" mass="59772">MVAAAAALAMIGVLVSVSPAFAETVLEVTPSQDDPRYDIQVKLNKAHKYATDDNPYVIKVAPGSYTISRTLRLYSNTTLWLEGVTLRLDPAAVSNMIRIGDTPTDNATGYYYRNIKVVGGDLDNTGHSNTCIKIAHAKNVSFEGVVAHNARNGHLMEVAGVAGLTISGCEFRDQVQTAGAAIPEAVQIDVLNQKHMPTYRSEDLPTKNVTIANCIFSNVPRGIGSHTAVMNRYTKNVVIKNNTFMNLSSDAIRLMNYYNCRIEGNVIKNAPRGIAVYMGHAKGLYFGSSLAKEGGLTTTTSNVYKAPPKNQRIVIKNNTIVTGGADCYTGGANEGVFLCGYSFSRKLTKTVERDAIPKGNYYASGIKVTNNTIKTRGHGIRLDDARNCTVKGNKITFVGNRSAKANYHGIYLLSGSNRNTIASNKIVKARAHGIFVASKSKNNVVKGNTISAPGRYGISVQSAQAKTISKNTITKSGSHGIVVLAAKGSMFISSNKVSQSKKYAALVDGKSKTYRIVFKANKLFAKKKAYSVVRVESGRVGVSGSKKMVVTRKAK</sequence>
<dbReference type="NCBIfam" id="TIGR03804">
    <property type="entry name" value="para_beta_helix"/>
    <property type="match status" value="1"/>
</dbReference>
<dbReference type="InterPro" id="IPR012334">
    <property type="entry name" value="Pectin_lyas_fold"/>
</dbReference>
<protein>
    <submittedName>
        <fullName evidence="6">Parallel beta-helix</fullName>
    </submittedName>
</protein>